<organism evidence="2 3">
    <name type="scientific">Eubacterium maltosivorans</name>
    <dbReference type="NCBI Taxonomy" id="2041044"/>
    <lineage>
        <taxon>Bacteria</taxon>
        <taxon>Bacillati</taxon>
        <taxon>Bacillota</taxon>
        <taxon>Clostridia</taxon>
        <taxon>Eubacteriales</taxon>
        <taxon>Eubacteriaceae</taxon>
        <taxon>Eubacterium</taxon>
    </lineage>
</organism>
<reference evidence="2 3" key="1">
    <citation type="submission" date="2018-05" db="EMBL/GenBank/DDBJ databases">
        <title>Genome comparison of Eubacterium sp.</title>
        <authorList>
            <person name="Feng Y."/>
            <person name="Sanchez-Andrea I."/>
            <person name="Stams A.J.M."/>
            <person name="De Vos W.M."/>
        </authorList>
    </citation>
    <scope>NUCLEOTIDE SEQUENCE [LARGE SCALE GENOMIC DNA]</scope>
    <source>
        <strain evidence="2 3">YI</strain>
    </source>
</reference>
<sequence>MWYTPFRRIPFFLFFSIEGQILPLTGVNGLWYNNKNERKQVLGMAEINIYETTLNHNGEQGIIDFDVLLKAFQNAGITINVFNIWDNPSLMTEIRPVEQVLLQEGVEAMPITVVGGEIWKKGAYPDYNELMMWSAKTE</sequence>
<name>A0A4P9CC46_EUBML</name>
<keyword evidence="1" id="KW-1133">Transmembrane helix</keyword>
<dbReference type="EMBL" id="CP029487">
    <property type="protein sequence ID" value="QCT73123.1"/>
    <property type="molecule type" value="Genomic_DNA"/>
</dbReference>
<dbReference type="AlphaFoldDB" id="A0A4P9CC46"/>
<dbReference type="GO" id="GO:0003677">
    <property type="term" value="F:DNA binding"/>
    <property type="evidence" value="ECO:0007669"/>
    <property type="project" value="InterPro"/>
</dbReference>
<feature type="transmembrane region" description="Helical" evidence="1">
    <location>
        <begin position="12"/>
        <end position="32"/>
    </location>
</feature>
<dbReference type="GO" id="GO:0045892">
    <property type="term" value="P:negative regulation of DNA-templated transcription"/>
    <property type="evidence" value="ECO:0007669"/>
    <property type="project" value="InterPro"/>
</dbReference>
<dbReference type="GO" id="GO:0046685">
    <property type="term" value="P:response to arsenic-containing substance"/>
    <property type="evidence" value="ECO:0007669"/>
    <property type="project" value="InterPro"/>
</dbReference>
<keyword evidence="1" id="KW-0472">Membrane</keyword>
<dbReference type="Proteomes" id="UP000218387">
    <property type="component" value="Chromosome"/>
</dbReference>
<evidence type="ECO:0000313" key="3">
    <source>
        <dbReference type="Proteomes" id="UP000218387"/>
    </source>
</evidence>
<keyword evidence="3" id="KW-1185">Reference proteome</keyword>
<evidence type="ECO:0000256" key="1">
    <source>
        <dbReference type="SAM" id="Phobius"/>
    </source>
</evidence>
<accession>A0A4P9CC46</accession>
<keyword evidence="1" id="KW-0812">Transmembrane</keyword>
<evidence type="ECO:0000313" key="2">
    <source>
        <dbReference type="EMBL" id="QCT73123.1"/>
    </source>
</evidence>
<proteinExistence type="predicted"/>
<dbReference type="Gene3D" id="3.40.30.10">
    <property type="entry name" value="Glutaredoxin"/>
    <property type="match status" value="1"/>
</dbReference>
<protein>
    <submittedName>
        <fullName evidence="2">Arsenical resistance operon transcriptional repressor ArsD</fullName>
    </submittedName>
</protein>
<dbReference type="KEGG" id="emt:CPZ25_017990"/>
<dbReference type="Pfam" id="PF06953">
    <property type="entry name" value="ArsD"/>
    <property type="match status" value="1"/>
</dbReference>
<gene>
    <name evidence="2" type="ORF">CPZ25_017990</name>
</gene>
<dbReference type="InterPro" id="IPR010712">
    <property type="entry name" value="Arsenical-R_ArsD"/>
</dbReference>